<dbReference type="PANTHER" id="PTHR42930">
    <property type="entry name" value="PHOSPHATE-SPECIFIC TRANSPORT SYSTEM ACCESSORY PROTEIN PHOU"/>
    <property type="match status" value="1"/>
</dbReference>
<accession>A0A327KUB0</accession>
<dbReference type="Proteomes" id="UP000249130">
    <property type="component" value="Unassembled WGS sequence"/>
</dbReference>
<dbReference type="Gene3D" id="1.20.58.220">
    <property type="entry name" value="Phosphate transport system protein phou homolog 2, domain 2"/>
    <property type="match status" value="1"/>
</dbReference>
<dbReference type="PANTHER" id="PTHR42930:SF3">
    <property type="entry name" value="PHOSPHATE-SPECIFIC TRANSPORT SYSTEM ACCESSORY PROTEIN PHOU"/>
    <property type="match status" value="1"/>
</dbReference>
<evidence type="ECO:0000259" key="9">
    <source>
        <dbReference type="Pfam" id="PF01895"/>
    </source>
</evidence>
<comment type="subunit">
    <text evidence="3 8">Homodimer.</text>
</comment>
<evidence type="ECO:0000256" key="7">
    <source>
        <dbReference type="ARBA" id="ARBA00056181"/>
    </source>
</evidence>
<dbReference type="GO" id="GO:0005737">
    <property type="term" value="C:cytoplasm"/>
    <property type="evidence" value="ECO:0007669"/>
    <property type="project" value="UniProtKB-SubCell"/>
</dbReference>
<keyword evidence="6 8" id="KW-0592">Phosphate transport</keyword>
<dbReference type="GO" id="GO:0030643">
    <property type="term" value="P:intracellular phosphate ion homeostasis"/>
    <property type="evidence" value="ECO:0007669"/>
    <property type="project" value="InterPro"/>
</dbReference>
<dbReference type="FunFam" id="1.20.58.220:FF:000004">
    <property type="entry name" value="Phosphate-specific transport system accessory protein PhoU"/>
    <property type="match status" value="1"/>
</dbReference>
<comment type="similarity">
    <text evidence="2 8">Belongs to the PhoU family.</text>
</comment>
<dbReference type="GO" id="GO:0006817">
    <property type="term" value="P:phosphate ion transport"/>
    <property type="evidence" value="ECO:0007669"/>
    <property type="project" value="UniProtKB-KW"/>
</dbReference>
<dbReference type="InterPro" id="IPR028366">
    <property type="entry name" value="PhoU"/>
</dbReference>
<gene>
    <name evidence="10" type="primary">phoU</name>
    <name evidence="10" type="ORF">CH341_22790</name>
</gene>
<dbReference type="NCBIfam" id="TIGR02135">
    <property type="entry name" value="phoU_full"/>
    <property type="match status" value="1"/>
</dbReference>
<evidence type="ECO:0000313" key="10">
    <source>
        <dbReference type="EMBL" id="RAI40912.1"/>
    </source>
</evidence>
<evidence type="ECO:0000256" key="1">
    <source>
        <dbReference type="ARBA" id="ARBA00004496"/>
    </source>
</evidence>
<sequence>MMDHTHKAFDTDLQDLARMVAEMGGLAEQQISDAADALDRRDLTVAQRVIVGDARIDALQRELESKSVLTIARRQPMAVDLREVVGAMRIANDLERIGDLAKNIAKRVVVLDHEFRAQQVMRGVQHMTELVLSQIKDVLDAYARRDLAKAVTVWKADEEVDAVNNSLFRELLTYMMEDPRNIGICIHLLFCAKNIERMGDHATNIAETVYYMIEGRPLVDERPKNDTTSSTVVPFDA</sequence>
<comment type="caution">
    <text evidence="10">The sequence shown here is derived from an EMBL/GenBank/DDBJ whole genome shotgun (WGS) entry which is preliminary data.</text>
</comment>
<keyword evidence="11" id="KW-1185">Reference proteome</keyword>
<keyword evidence="5 8" id="KW-0963">Cytoplasm</keyword>
<evidence type="ECO:0000313" key="11">
    <source>
        <dbReference type="Proteomes" id="UP000249130"/>
    </source>
</evidence>
<evidence type="ECO:0000256" key="4">
    <source>
        <dbReference type="ARBA" id="ARBA00022448"/>
    </source>
</evidence>
<dbReference type="InterPro" id="IPR026022">
    <property type="entry name" value="PhoU_dom"/>
</dbReference>
<dbReference type="OrthoDB" id="9814256at2"/>
<dbReference type="RefSeq" id="WP_111421309.1">
    <property type="nucleotide sequence ID" value="NZ_NPEX01000211.1"/>
</dbReference>
<keyword evidence="4 8" id="KW-0813">Transport</keyword>
<evidence type="ECO:0000256" key="6">
    <source>
        <dbReference type="ARBA" id="ARBA00022592"/>
    </source>
</evidence>
<evidence type="ECO:0000256" key="5">
    <source>
        <dbReference type="ARBA" id="ARBA00022490"/>
    </source>
</evidence>
<proteinExistence type="inferred from homology"/>
<dbReference type="Pfam" id="PF01895">
    <property type="entry name" value="PhoU"/>
    <property type="match status" value="2"/>
</dbReference>
<dbReference type="SUPFAM" id="SSF109755">
    <property type="entry name" value="PhoU-like"/>
    <property type="match status" value="1"/>
</dbReference>
<organism evidence="10 11">
    <name type="scientific">Rhodoplanes roseus</name>
    <dbReference type="NCBI Taxonomy" id="29409"/>
    <lineage>
        <taxon>Bacteria</taxon>
        <taxon>Pseudomonadati</taxon>
        <taxon>Pseudomonadota</taxon>
        <taxon>Alphaproteobacteria</taxon>
        <taxon>Hyphomicrobiales</taxon>
        <taxon>Nitrobacteraceae</taxon>
        <taxon>Rhodoplanes</taxon>
    </lineage>
</organism>
<comment type="subcellular location">
    <subcellularLocation>
        <location evidence="1 8">Cytoplasm</location>
    </subcellularLocation>
</comment>
<reference evidence="10 11" key="1">
    <citation type="submission" date="2017-07" db="EMBL/GenBank/DDBJ databases">
        <title>Draft Genome Sequences of Select Purple Nonsulfur Bacteria.</title>
        <authorList>
            <person name="Lasarre B."/>
            <person name="Mckinlay J.B."/>
        </authorList>
    </citation>
    <scope>NUCLEOTIDE SEQUENCE [LARGE SCALE GENOMIC DNA]</scope>
    <source>
        <strain evidence="10 11">DSM 5909</strain>
    </source>
</reference>
<feature type="domain" description="PhoU" evidence="9">
    <location>
        <begin position="21"/>
        <end position="108"/>
    </location>
</feature>
<comment type="function">
    <text evidence="7 8">Plays a role in the regulation of phosphate uptake.</text>
</comment>
<name>A0A327KUB0_9BRAD</name>
<dbReference type="PIRSF" id="PIRSF003107">
    <property type="entry name" value="PhoU"/>
    <property type="match status" value="1"/>
</dbReference>
<dbReference type="EMBL" id="NPEX01000211">
    <property type="protein sequence ID" value="RAI40912.1"/>
    <property type="molecule type" value="Genomic_DNA"/>
</dbReference>
<evidence type="ECO:0000256" key="2">
    <source>
        <dbReference type="ARBA" id="ARBA00008107"/>
    </source>
</evidence>
<evidence type="ECO:0000256" key="3">
    <source>
        <dbReference type="ARBA" id="ARBA00011738"/>
    </source>
</evidence>
<dbReference type="GO" id="GO:0045936">
    <property type="term" value="P:negative regulation of phosphate metabolic process"/>
    <property type="evidence" value="ECO:0007669"/>
    <property type="project" value="InterPro"/>
</dbReference>
<evidence type="ECO:0000256" key="8">
    <source>
        <dbReference type="PIRNR" id="PIRNR003107"/>
    </source>
</evidence>
<dbReference type="InterPro" id="IPR038078">
    <property type="entry name" value="PhoU-like_sf"/>
</dbReference>
<feature type="domain" description="PhoU" evidence="9">
    <location>
        <begin position="125"/>
        <end position="209"/>
    </location>
</feature>
<protein>
    <recommendedName>
        <fullName evidence="8">Phosphate-specific transport system accessory protein PhoU</fullName>
    </recommendedName>
</protein>
<dbReference type="AlphaFoldDB" id="A0A327KUB0"/>